<evidence type="ECO:0000313" key="3">
    <source>
        <dbReference type="Proteomes" id="UP000253517"/>
    </source>
</evidence>
<proteinExistence type="predicted"/>
<protein>
    <submittedName>
        <fullName evidence="2">Uncharacterized protein</fullName>
    </submittedName>
</protein>
<dbReference type="Proteomes" id="UP000253517">
    <property type="component" value="Unassembled WGS sequence"/>
</dbReference>
<feature type="signal peptide" evidence="1">
    <location>
        <begin position="1"/>
        <end position="19"/>
    </location>
</feature>
<name>A0A369A172_9FLAO</name>
<dbReference type="SUPFAM" id="SSF51126">
    <property type="entry name" value="Pectin lyase-like"/>
    <property type="match status" value="3"/>
</dbReference>
<dbReference type="RefSeq" id="WP_114366491.1">
    <property type="nucleotide sequence ID" value="NZ_BHZF01000004.1"/>
</dbReference>
<accession>A0A369A172</accession>
<keyword evidence="3" id="KW-1185">Reference proteome</keyword>
<organism evidence="2 3">
    <name type="scientific">Schleiferia thermophila</name>
    <dbReference type="NCBI Taxonomy" id="884107"/>
    <lineage>
        <taxon>Bacteria</taxon>
        <taxon>Pseudomonadati</taxon>
        <taxon>Bacteroidota</taxon>
        <taxon>Flavobacteriia</taxon>
        <taxon>Flavobacteriales</taxon>
        <taxon>Schleiferiaceae</taxon>
        <taxon>Schleiferia</taxon>
    </lineage>
</organism>
<sequence length="2639" mass="271887">MKKVYAITLLAILTWGLHAQPLTGTKNIPGDYASIAAAVADLNTNGVGAGGVTFNVAAGHTETILSTIVLTATGTAANPIVFQKSGVGANPQIIAYTGTSTPTSASPDGIWALSGSDYVTIDGIDLLDPNAANPATMEFGLALFKASAADGCQNVTIKNCTITLNRVNNASGSGPMVEGSVGILVINSTRTAATTALTPSAASGSNSNNKFYGNTIQNCNYGIALSGFAATAGVGPNPDPLTFLGDLNNDIGGTSASTGNTILNYGGAPSATNPAAGIRANHQWSINISYNTLNNNDGAGVNHPNTLRGIFAQAGLSANATISYNNVTIKGGGTTQQVAAIESGMGATPASNTVNITNNTITGEYLTATSGASFFGIFNSAAAPATLNITNNSVTNLSYSTASLTGSGAVYPIYTTGSNAASTFNVNNNTVNNISRTGTTGGTTIGIFVSGGVSGMVVNVNNNVVSNMSIGGSGTASIMYGIQVPTSTLTVNDNQVYNLSCIKTSGSGEMNGIRSSASPTIETYSNNLVYNLTHNGTGIVRGIYAWTTTGTRTMSGNTVHSISGAGTTIIGIENISSSPNVFKNKIYNIQSTSTSNPIVSGMLLAGLGTAGTANIYNNLIADIKAPNAGISAATVPAVRGINITTATPNTTISLSYNTVYLDASSSATNFGSAALFVTANATATTAALTMRNNIFVNVSTANGTGRTVAYQRSGTALANFASASNNNLFYAGTPSTTNLIFFDGTNSDQTLSDYKARVAPRDAASVTENPNFQSISGSSADFLKIDLNIPTQIESGGVPILGITDDYYGTTRSASTPDIGGFEGNMTPLDLVGPSISYTTLSNDIVATSRVLTGFATITDPSGVNTTSGTRPRIYYKKSTDANNFVGNTSSDNGWKFVEASNTSSPFDFTVDYTLLNGGGVSVGDVIQYFVVAQDMAPTPNVGINSGTFATAPTSVALVSGNFPISGSINTFNIVPTISGTVTVGTGGDYPSLTGAGGLFADINAKIVSGNIVAEILDNLTETGANALNQFTESGGPWTLTIRPADASSKTISGSFAGGLIRLNGADRVTIDGRFGGSGSWLTFQNTSTSSSAVFMLISSGAGQGATNNTIRNCTISTGTIAATTYGIHLGGSTLGSSGADNDDNSILNNTITVASNGIYAFGTASTSAGGLDNLTISGNSVTCSTSVAAIGIRVSNVLGSTISGNEVDVQQSTSNAPVGISLETGVSNTMVSSNVVKRSAYTGSDGYGGRGITVGTGSTSSNITLANNVVYGVTGDNWSAFGNSSSMGIVIGVIGNSSTLTTTTGGINLYYNSVNMYNTYTRAATSTITTALYVGSGASNLDIRNNVFANSMDNLGNTTSKSYAIYSAAAASAFTTINYNDYYPSGPEGILGFISSADVTTLTAWQTATGQDANSISADPLFNSNTNLSPQPGSPLVGAGTPISGITVDFLGTSRSATTPTIGAYEQVADLAAPAISYTALSNGPVGTSRVLTGFATITDVSGVNTTSGTRPRIYYKKSSDNNTFAGNTSSDNGWKFVEASNTSSPFNFTIDYTLLNGGAVSAGDVIQYFVVAQDLAPTPNVGINSGTFATAPTSVALTAANFPIGGTINQYSIATPLSGTVTVGTGGTYATLTGTGGLFEAVNNSLLGGDLIAEIISDITEPGTVALNEFGEVSPGGYTITIRPDDADPRLISGSFAGGLIRLNGADRVTIDGRFGGSGEYLRIVNSSTSSSAACIWLISPSAGNGATNNVIRNCILEGGSTSGTLAAIVSSGPTIGTAALAPNSDNLYTENIIRKALYGIVLVGPTSAEDNNLVSFNQIVPLAVGDSIGHSGIFVSNQSNISVVGNTITGILANINNNDPAAIAVAGIQSGGTIARNIIDNAFNFHSNAWGMSGIRLASTSSSTNLSVVNNSISNIRGRGWTGNRTDNGVGIRLESGGGYLIAHNSINLVTNQPNAANSSGVLVHNITTSGNVLQNNVIANQMTTGTRYAVAIESSSLPFSTINFNNYFAQNIGMFGNTNITTLTDWQTATGQDGMSISRNPSFTSSTDLTPTDFNGYFAQPISGITTDITGATRSATAPAKGAYEGTVPGVWLGSTAAWTNTANWSHGAVPTASTVVAVINSSVTQPEISSAVNLDEELLIATGCTLTVKAGGSLTMGSASALANNGNVLLEATASGYGSLLEQAVRGSGTFTRQMYLNASTGPNNARWYTIGSPFAVPINQLHDGTSEFNVTSATESPLRRWDASTGDYVLPASATENFIRGLGYVAYFGNSPFGTFIRPIPGAVSLTGNYGSAANLTATLGYTNTPTFPTIDGPTDGWNCLANPYLTSYDWNGQTLGPNTGAAIYIRNSTNTGWVAWNTSETSNRRYIPPMQGFWIRTTVSEPLTADIAQRSTNSTQVIEKPGAGEVLTRIKVTNTANGYDDQAVISFHNNGTPGFDRLYDGYKLRNDAGMHNVYSRSGMQSFALNYLPAFTGTASVPVWFESDVQGTFTFHINRDEIDPTIEVTLEDKQTNATFVFQNNQSAYTFTHTPQMNKDRFVLHYNQINVGQQELSSGGIKGLQAWYFDGRIHLKSLGFSGPVTARLVDVSGKRIAEEVIAIGAGELTRWSIPSLRPGVYMVQLISREGQTTVKFVY</sequence>
<gene>
    <name evidence="2" type="ORF">DES35_10577</name>
</gene>
<dbReference type="SMART" id="SM00710">
    <property type="entry name" value="PbH1"/>
    <property type="match status" value="25"/>
</dbReference>
<dbReference type="Gene3D" id="2.160.20.10">
    <property type="entry name" value="Single-stranded right-handed beta-helix, Pectin lyase-like"/>
    <property type="match status" value="3"/>
</dbReference>
<comment type="caution">
    <text evidence="2">The sequence shown here is derived from an EMBL/GenBank/DDBJ whole genome shotgun (WGS) entry which is preliminary data.</text>
</comment>
<dbReference type="InterPro" id="IPR006626">
    <property type="entry name" value="PbH1"/>
</dbReference>
<dbReference type="InterPro" id="IPR012334">
    <property type="entry name" value="Pectin_lyas_fold"/>
</dbReference>
<keyword evidence="1" id="KW-0732">Signal</keyword>
<dbReference type="EMBL" id="QPJS01000005">
    <property type="protein sequence ID" value="RCX02106.1"/>
    <property type="molecule type" value="Genomic_DNA"/>
</dbReference>
<feature type="chain" id="PRO_5016944649" evidence="1">
    <location>
        <begin position="20"/>
        <end position="2639"/>
    </location>
</feature>
<evidence type="ECO:0000256" key="1">
    <source>
        <dbReference type="SAM" id="SignalP"/>
    </source>
</evidence>
<dbReference type="InterPro" id="IPR011050">
    <property type="entry name" value="Pectin_lyase_fold/virulence"/>
</dbReference>
<evidence type="ECO:0000313" key="2">
    <source>
        <dbReference type="EMBL" id="RCX02106.1"/>
    </source>
</evidence>
<reference evidence="2 3" key="1">
    <citation type="submission" date="2018-07" db="EMBL/GenBank/DDBJ databases">
        <title>Genomic Encyclopedia of Type Strains, Phase IV (KMG-IV): sequencing the most valuable type-strain genomes for metagenomic binning, comparative biology and taxonomic classification.</title>
        <authorList>
            <person name="Goeker M."/>
        </authorList>
    </citation>
    <scope>NUCLEOTIDE SEQUENCE [LARGE SCALE GENOMIC DNA]</scope>
    <source>
        <strain evidence="2 3">DSM 21410</strain>
    </source>
</reference>